<proteinExistence type="predicted"/>
<accession>A0A3A1PE28</accession>
<keyword evidence="1" id="KW-0812">Transmembrane</keyword>
<sequence>MLAIAGFGAQMLGIGAWSQAQGSQHSRLLFWTGLALLLCSTALMIARFGTAPGIAWAFLTISLVAYARFVPQLVQVPHIGRDAFRRQRASARASRGGKLGLALRLVAAGPLYLIAALAVGAVAATKLPWAEVNRLMFGGLIVPVIWATGALHATADLRLARVLGAPLLITAIFAGIFFAL</sequence>
<organism evidence="2 3">
    <name type="scientific">Aurantiacibacter xanthus</name>
    <dbReference type="NCBI Taxonomy" id="1784712"/>
    <lineage>
        <taxon>Bacteria</taxon>
        <taxon>Pseudomonadati</taxon>
        <taxon>Pseudomonadota</taxon>
        <taxon>Alphaproteobacteria</taxon>
        <taxon>Sphingomonadales</taxon>
        <taxon>Erythrobacteraceae</taxon>
        <taxon>Aurantiacibacter</taxon>
    </lineage>
</organism>
<feature type="transmembrane region" description="Helical" evidence="1">
    <location>
        <begin position="101"/>
        <end position="123"/>
    </location>
</feature>
<reference evidence="2 3" key="1">
    <citation type="submission" date="2018-08" db="EMBL/GenBank/DDBJ databases">
        <title>Erythrobacter zhengii sp.nov., a bacterium isolated from deep-sea sediment.</title>
        <authorList>
            <person name="Fang C."/>
            <person name="Wu Y.-H."/>
            <person name="Sun C."/>
            <person name="Wang H."/>
            <person name="Cheng H."/>
            <person name="Meng F.-X."/>
            <person name="Wang C.-S."/>
            <person name="Xu X.-W."/>
        </authorList>
    </citation>
    <scope>NUCLEOTIDE SEQUENCE [LARGE SCALE GENOMIC DNA]</scope>
    <source>
        <strain evidence="2 3">CCTCC AB 2015396</strain>
    </source>
</reference>
<keyword evidence="3" id="KW-1185">Reference proteome</keyword>
<feature type="transmembrane region" description="Helical" evidence="1">
    <location>
        <begin position="162"/>
        <end position="179"/>
    </location>
</feature>
<gene>
    <name evidence="2" type="ORF">D2V17_02590</name>
</gene>
<dbReference type="AlphaFoldDB" id="A0A3A1PE28"/>
<keyword evidence="1" id="KW-0472">Membrane</keyword>
<feature type="transmembrane region" description="Helical" evidence="1">
    <location>
        <begin position="28"/>
        <end position="48"/>
    </location>
</feature>
<feature type="transmembrane region" description="Helical" evidence="1">
    <location>
        <begin position="54"/>
        <end position="80"/>
    </location>
</feature>
<dbReference type="Proteomes" id="UP000265366">
    <property type="component" value="Unassembled WGS sequence"/>
</dbReference>
<protein>
    <submittedName>
        <fullName evidence="2">Uncharacterized protein</fullName>
    </submittedName>
</protein>
<evidence type="ECO:0000313" key="2">
    <source>
        <dbReference type="EMBL" id="RIV91845.1"/>
    </source>
</evidence>
<dbReference type="EMBL" id="QXFM01000017">
    <property type="protein sequence ID" value="RIV91845.1"/>
    <property type="molecule type" value="Genomic_DNA"/>
</dbReference>
<dbReference type="OrthoDB" id="7427042at2"/>
<feature type="transmembrane region" description="Helical" evidence="1">
    <location>
        <begin position="135"/>
        <end position="155"/>
    </location>
</feature>
<comment type="caution">
    <text evidence="2">The sequence shown here is derived from an EMBL/GenBank/DDBJ whole genome shotgun (WGS) entry which is preliminary data.</text>
</comment>
<evidence type="ECO:0000256" key="1">
    <source>
        <dbReference type="SAM" id="Phobius"/>
    </source>
</evidence>
<evidence type="ECO:0000313" key="3">
    <source>
        <dbReference type="Proteomes" id="UP000265366"/>
    </source>
</evidence>
<name>A0A3A1PE28_9SPHN</name>
<keyword evidence="1" id="KW-1133">Transmembrane helix</keyword>
<dbReference type="RefSeq" id="WP_119591586.1">
    <property type="nucleotide sequence ID" value="NZ_QXFM01000017.1"/>
</dbReference>